<evidence type="ECO:0000256" key="1">
    <source>
        <dbReference type="ARBA" id="ARBA00022729"/>
    </source>
</evidence>
<feature type="domain" description="SbsA Ig-like" evidence="2">
    <location>
        <begin position="569"/>
        <end position="627"/>
    </location>
</feature>
<accession>A0A812QPE6</accession>
<sequence length="697" mass="74519">MTGLDAKTLYDIWCYAEDDNVYPQIPNGQKFTAGDVVTLSTQDTTPPVLTIVSAESPISSDIRIKVRMDEPGTVYCNSFQAGTAYGTPTFASVSGGGFQSYVGFPLLSPNSPINTNVEVVVSGLNEFTLYDTYCAAVDASTLPTVNEMVQADILNTFPAIGQLTTLDQSPPVFTELGAKGTTENNIQVTFKCNEACRAYCRVTRSDSGETSLSVNRILKADYYADQSGNAMASATIDLARLENDVSLDLLDRGTLYDVFCWSRDEAVQYSCYAQAPSASCTTYRRNNYQDQTYVDTAFGGTPPATVTNGAGLPGGKILHVRTPDTTAPSITFVEAESTEESSITVTLQLDEPGTAYCKAYTTTQTVDAALYTALTTAPVYKNTVTNWNNIYKNFDIKVSGLTMETKYFVYCAAEDDELVEGATTIDPAPTSNNEALPVLMEASGRFTLDLTPPIITVVSIASNSETTATVTLQLDEPGTAWCTAVRDQFTPPSINQIIAASFSSTVLTAATDFTVQVQNLIRDTEYDVYCHARDRGTETDVGLSAGNPGNDVDSAHVLTTKRDIHTMGDSTPPSVVSVSPAHQQSGVISKPTFTIVFDEDIQAGSGNVVFTPQTGSPISIDITNVNSGTCAPAKLSIVLTTFTADWSSCGASSPLSTSMNWYVSFVAGVLTDSSSPAFGKLSCQHHKCQPKATTPLL</sequence>
<gene>
    <name evidence="3" type="primary">PEPD</name>
    <name evidence="3" type="ORF">SPIL2461_LOCUS9774</name>
</gene>
<keyword evidence="1" id="KW-0732">Signal</keyword>
<proteinExistence type="predicted"/>
<name>A0A812QPE6_SYMPI</name>
<protein>
    <submittedName>
        <fullName evidence="3">PEPD protein</fullName>
    </submittedName>
</protein>
<dbReference type="InterPro" id="IPR032812">
    <property type="entry name" value="SbsA_Ig"/>
</dbReference>
<comment type="caution">
    <text evidence="3">The sequence shown here is derived from an EMBL/GenBank/DDBJ whole genome shotgun (WGS) entry which is preliminary data.</text>
</comment>
<organism evidence="3 4">
    <name type="scientific">Symbiodinium pilosum</name>
    <name type="common">Dinoflagellate</name>
    <dbReference type="NCBI Taxonomy" id="2952"/>
    <lineage>
        <taxon>Eukaryota</taxon>
        <taxon>Sar</taxon>
        <taxon>Alveolata</taxon>
        <taxon>Dinophyceae</taxon>
        <taxon>Suessiales</taxon>
        <taxon>Symbiodiniaceae</taxon>
        <taxon>Symbiodinium</taxon>
    </lineage>
</organism>
<dbReference type="Proteomes" id="UP000649617">
    <property type="component" value="Unassembled WGS sequence"/>
</dbReference>
<dbReference type="OrthoDB" id="10261878at2759"/>
<dbReference type="EMBL" id="CAJNIZ010017335">
    <property type="protein sequence ID" value="CAE7397025.1"/>
    <property type="molecule type" value="Genomic_DNA"/>
</dbReference>
<keyword evidence="4" id="KW-1185">Reference proteome</keyword>
<dbReference type="AlphaFoldDB" id="A0A812QPE6"/>
<reference evidence="3" key="1">
    <citation type="submission" date="2021-02" db="EMBL/GenBank/DDBJ databases">
        <authorList>
            <person name="Dougan E. K."/>
            <person name="Rhodes N."/>
            <person name="Thang M."/>
            <person name="Chan C."/>
        </authorList>
    </citation>
    <scope>NUCLEOTIDE SEQUENCE</scope>
</reference>
<evidence type="ECO:0000313" key="3">
    <source>
        <dbReference type="EMBL" id="CAE7397025.1"/>
    </source>
</evidence>
<dbReference type="Pfam" id="PF13205">
    <property type="entry name" value="Big_5"/>
    <property type="match status" value="1"/>
</dbReference>
<evidence type="ECO:0000259" key="2">
    <source>
        <dbReference type="Pfam" id="PF13205"/>
    </source>
</evidence>
<evidence type="ECO:0000313" key="4">
    <source>
        <dbReference type="Proteomes" id="UP000649617"/>
    </source>
</evidence>